<dbReference type="Proteomes" id="UP000596276">
    <property type="component" value="Chromosome 4"/>
</dbReference>
<feature type="compositionally biased region" description="Polar residues" evidence="1">
    <location>
        <begin position="371"/>
        <end position="385"/>
    </location>
</feature>
<feature type="region of interest" description="Disordered" evidence="1">
    <location>
        <begin position="321"/>
        <end position="443"/>
    </location>
</feature>
<feature type="compositionally biased region" description="Polar residues" evidence="1">
    <location>
        <begin position="392"/>
        <end position="401"/>
    </location>
</feature>
<gene>
    <name evidence="2" type="ORF">F9C07_2283821</name>
</gene>
<feature type="compositionally biased region" description="Polar residues" evidence="1">
    <location>
        <begin position="328"/>
        <end position="343"/>
    </location>
</feature>
<feature type="non-terminal residue" evidence="2">
    <location>
        <position position="1"/>
    </location>
</feature>
<feature type="compositionally biased region" description="Polar residues" evidence="1">
    <location>
        <begin position="352"/>
        <end position="361"/>
    </location>
</feature>
<proteinExistence type="predicted"/>
<accession>A0A7U2MVF1</accession>
<evidence type="ECO:0000313" key="3">
    <source>
        <dbReference type="Proteomes" id="UP000596276"/>
    </source>
</evidence>
<dbReference type="VEuPathDB" id="FungiDB:F9C07_2283821"/>
<dbReference type="EMBL" id="CP044618">
    <property type="protein sequence ID" value="QRD90594.1"/>
    <property type="molecule type" value="Genomic_DNA"/>
</dbReference>
<keyword evidence="3" id="KW-1185">Reference proteome</keyword>
<evidence type="ECO:0000313" key="2">
    <source>
        <dbReference type="EMBL" id="QRD90594.1"/>
    </source>
</evidence>
<organism evidence="2 3">
    <name type="scientific">Aspergillus flavus (strain ATCC 200026 / FGSC A1120 / IAM 13836 / NRRL 3357 / JCM 12722 / SRRC 167)</name>
    <dbReference type="NCBI Taxonomy" id="332952"/>
    <lineage>
        <taxon>Eukaryota</taxon>
        <taxon>Fungi</taxon>
        <taxon>Dikarya</taxon>
        <taxon>Ascomycota</taxon>
        <taxon>Pezizomycotina</taxon>
        <taxon>Eurotiomycetes</taxon>
        <taxon>Eurotiomycetidae</taxon>
        <taxon>Eurotiales</taxon>
        <taxon>Aspergillaceae</taxon>
        <taxon>Aspergillus</taxon>
        <taxon>Aspergillus subgen. Circumdati</taxon>
    </lineage>
</organism>
<dbReference type="AlphaFoldDB" id="A0A7U2MVF1"/>
<protein>
    <submittedName>
        <fullName evidence="2">Uncharacterized protein</fullName>
    </submittedName>
</protein>
<feature type="compositionally biased region" description="Polar residues" evidence="1">
    <location>
        <begin position="419"/>
        <end position="428"/>
    </location>
</feature>
<sequence length="443" mass="49969">MSSSEIENALTAFSDACEAVEKAHTGQAQDILFGEKFINSLSKLWKRLPKEAKNKINIPRDANVSKQKYRPSKKPSMIVLTKSREEDILHWSKDYKSFFDDKNGHQIIDFTSDPIPKLYNVLYLSTTRPDRDMLRGRLLRVLLYQLKARLCCKRLNSDNLERITGIIHESGLTQHDLKMISADIKSWTRAGKKYDGLCRDLADKEDLQSYRYLGTLFCLPDTVTDRSLRDIPDEGEKRRPKIKNFVSRGIRNLVHKDTMNELANNIFQHLWTQIELFISQIGGGDSLLSLNDWRLKHLQMLRVQNSGSAVAENPAISTRDTFTRDSAHPQSSPTVAPVSQSNAVPDVDSSPGVPQNRSNQPGYRAAGVNQPPATTQYTSNQSTFVQPPMPPTSDTLPQEQQGGYFYDPSIFGQPPIPPSSDTLPQEQQGGYFYDPSIFGQPPI</sequence>
<reference evidence="3" key="1">
    <citation type="journal article" date="2021" name="G3 (Bethesda)">
        <title>Chromosome assembled and annotated genome sequence of Aspergillus flavus NRRL 3357.</title>
        <authorList>
            <person name="Skerker J.M."/>
            <person name="Pianalto K.M."/>
            <person name="Mondo S.J."/>
            <person name="Yang K."/>
            <person name="Arkin A.P."/>
            <person name="Keller N.P."/>
            <person name="Grigoriev I.V."/>
            <person name="Louise Glass N.L."/>
        </authorList>
    </citation>
    <scope>NUCLEOTIDE SEQUENCE [LARGE SCALE GENOMIC DNA]</scope>
    <source>
        <strain evidence="3">ATCC 200026 / FGSC A1120 / IAM 13836 / NRRL 3357 / JCM 12722 / SRRC 167</strain>
    </source>
</reference>
<name>A0A7U2MVF1_ASPFN</name>
<evidence type="ECO:0000256" key="1">
    <source>
        <dbReference type="SAM" id="MobiDB-lite"/>
    </source>
</evidence>
<dbReference type="VEuPathDB" id="FungiDB:AFLA_011859"/>